<dbReference type="GO" id="GO:0055085">
    <property type="term" value="P:transmembrane transport"/>
    <property type="evidence" value="ECO:0007669"/>
    <property type="project" value="InterPro"/>
</dbReference>
<dbReference type="GO" id="GO:0016020">
    <property type="term" value="C:membrane"/>
    <property type="evidence" value="ECO:0007669"/>
    <property type="project" value="UniProtKB-SubCell"/>
</dbReference>
<evidence type="ECO:0000313" key="12">
    <source>
        <dbReference type="Proteomes" id="UP000823928"/>
    </source>
</evidence>
<keyword evidence="3 7" id="KW-1133">Transmembrane helix</keyword>
<feature type="domain" description="CusB-like beta-barrel" evidence="10">
    <location>
        <begin position="284"/>
        <end position="324"/>
    </location>
</feature>
<feature type="domain" description="Multidrug resistance protein MdtA-like barrel-sandwich hybrid" evidence="9">
    <location>
        <begin position="85"/>
        <end position="281"/>
    </location>
</feature>
<dbReference type="EMBL" id="DVIU01000093">
    <property type="protein sequence ID" value="HIS35879.1"/>
    <property type="molecule type" value="Genomic_DNA"/>
</dbReference>
<evidence type="ECO:0000256" key="4">
    <source>
        <dbReference type="ARBA" id="ARBA00023136"/>
    </source>
</evidence>
<dbReference type="SUPFAM" id="SSF111369">
    <property type="entry name" value="HlyD-like secretion proteins"/>
    <property type="match status" value="2"/>
</dbReference>
<dbReference type="PANTHER" id="PTHR30386:SF26">
    <property type="entry name" value="TRANSPORT PROTEIN COMB"/>
    <property type="match status" value="1"/>
</dbReference>
<evidence type="ECO:0000256" key="2">
    <source>
        <dbReference type="ARBA" id="ARBA00022692"/>
    </source>
</evidence>
<gene>
    <name evidence="11" type="ORF">IAC10_04535</name>
</gene>
<evidence type="ECO:0000259" key="10">
    <source>
        <dbReference type="Pfam" id="PF25954"/>
    </source>
</evidence>
<comment type="subcellular location">
    <subcellularLocation>
        <location evidence="1">Membrane</location>
        <topology evidence="1">Single-pass membrane protein</topology>
    </subcellularLocation>
</comment>
<feature type="coiled-coil region" evidence="5">
    <location>
        <begin position="118"/>
        <end position="152"/>
    </location>
</feature>
<reference evidence="11" key="2">
    <citation type="journal article" date="2021" name="PeerJ">
        <title>Extensive microbial diversity within the chicken gut microbiome revealed by metagenomics and culture.</title>
        <authorList>
            <person name="Gilroy R."/>
            <person name="Ravi A."/>
            <person name="Getino M."/>
            <person name="Pursley I."/>
            <person name="Horton D.L."/>
            <person name="Alikhan N.F."/>
            <person name="Baker D."/>
            <person name="Gharbi K."/>
            <person name="Hall N."/>
            <person name="Watson M."/>
            <person name="Adriaenssens E.M."/>
            <person name="Foster-Nyarko E."/>
            <person name="Jarju S."/>
            <person name="Secka A."/>
            <person name="Antonio M."/>
            <person name="Oren A."/>
            <person name="Chaudhuri R.R."/>
            <person name="La Ragione R."/>
            <person name="Hildebrand F."/>
            <person name="Pallen M.J."/>
        </authorList>
    </citation>
    <scope>NUCLEOTIDE SEQUENCE</scope>
    <source>
        <strain evidence="11">6276</strain>
    </source>
</reference>
<reference evidence="11" key="1">
    <citation type="submission" date="2020-10" db="EMBL/GenBank/DDBJ databases">
        <authorList>
            <person name="Gilroy R."/>
        </authorList>
    </citation>
    <scope>NUCLEOTIDE SEQUENCE</scope>
    <source>
        <strain evidence="11">6276</strain>
    </source>
</reference>
<dbReference type="Gene3D" id="2.40.30.170">
    <property type="match status" value="1"/>
</dbReference>
<name>A0A9D1EYE4_9BACT</name>
<dbReference type="InterPro" id="IPR058792">
    <property type="entry name" value="Beta-barrel_RND_2"/>
</dbReference>
<evidence type="ECO:0000313" key="11">
    <source>
        <dbReference type="EMBL" id="HIS35879.1"/>
    </source>
</evidence>
<evidence type="ECO:0000256" key="6">
    <source>
        <dbReference type="SAM" id="MobiDB-lite"/>
    </source>
</evidence>
<evidence type="ECO:0000259" key="9">
    <source>
        <dbReference type="Pfam" id="PF25917"/>
    </source>
</evidence>
<feature type="coiled-coil region" evidence="5">
    <location>
        <begin position="219"/>
        <end position="246"/>
    </location>
</feature>
<dbReference type="InterPro" id="IPR058625">
    <property type="entry name" value="MdtA-like_BSH"/>
</dbReference>
<evidence type="ECO:0000256" key="5">
    <source>
        <dbReference type="SAM" id="Coils"/>
    </source>
</evidence>
<organism evidence="11 12">
    <name type="scientific">Candidatus Scatousia excrementigallinarum</name>
    <dbReference type="NCBI Taxonomy" id="2840935"/>
    <lineage>
        <taxon>Bacteria</taxon>
        <taxon>Candidatus Scatousia</taxon>
    </lineage>
</organism>
<proteinExistence type="predicted"/>
<evidence type="ECO:0000256" key="7">
    <source>
        <dbReference type="SAM" id="Phobius"/>
    </source>
</evidence>
<evidence type="ECO:0000256" key="1">
    <source>
        <dbReference type="ARBA" id="ARBA00004167"/>
    </source>
</evidence>
<protein>
    <submittedName>
        <fullName evidence="11">HlyD family secretion protein</fullName>
    </submittedName>
</protein>
<accession>A0A9D1EYE4</accession>
<keyword evidence="4 7" id="KW-0472">Membrane</keyword>
<keyword evidence="5" id="KW-0175">Coiled coil</keyword>
<dbReference type="AlphaFoldDB" id="A0A9D1EYE4"/>
<dbReference type="InterPro" id="IPR058624">
    <property type="entry name" value="MdtA-like_HH"/>
</dbReference>
<dbReference type="Pfam" id="PF25876">
    <property type="entry name" value="HH_MFP_RND"/>
    <property type="match status" value="1"/>
</dbReference>
<dbReference type="InterPro" id="IPR050739">
    <property type="entry name" value="MFP"/>
</dbReference>
<dbReference type="Proteomes" id="UP000823928">
    <property type="component" value="Unassembled WGS sequence"/>
</dbReference>
<feature type="region of interest" description="Disordered" evidence="6">
    <location>
        <begin position="1"/>
        <end position="20"/>
    </location>
</feature>
<dbReference type="PANTHER" id="PTHR30386">
    <property type="entry name" value="MEMBRANE FUSION SUBUNIT OF EMRAB-TOLC MULTIDRUG EFFLUX PUMP"/>
    <property type="match status" value="1"/>
</dbReference>
<dbReference type="Gene3D" id="2.40.50.100">
    <property type="match status" value="1"/>
</dbReference>
<keyword evidence="2 7" id="KW-0812">Transmembrane</keyword>
<dbReference type="Gene3D" id="1.10.287.470">
    <property type="entry name" value="Helix hairpin bin"/>
    <property type="match status" value="1"/>
</dbReference>
<feature type="transmembrane region" description="Helical" evidence="7">
    <location>
        <begin position="49"/>
        <end position="68"/>
    </location>
</feature>
<comment type="caution">
    <text evidence="11">The sequence shown here is derived from an EMBL/GenBank/DDBJ whole genome shotgun (WGS) entry which is preliminary data.</text>
</comment>
<dbReference type="Pfam" id="PF25954">
    <property type="entry name" value="Beta-barrel_RND_2"/>
    <property type="match status" value="1"/>
</dbReference>
<dbReference type="Pfam" id="PF25917">
    <property type="entry name" value="BSH_RND"/>
    <property type="match status" value="1"/>
</dbReference>
<evidence type="ECO:0000256" key="3">
    <source>
        <dbReference type="ARBA" id="ARBA00022989"/>
    </source>
</evidence>
<feature type="domain" description="Multidrug resistance protein MdtA-like alpha-helical hairpin" evidence="8">
    <location>
        <begin position="163"/>
        <end position="250"/>
    </location>
</feature>
<evidence type="ECO:0000259" key="8">
    <source>
        <dbReference type="Pfam" id="PF25876"/>
    </source>
</evidence>
<sequence>MDENKQNTPNDDDFKPLDKEKIEIKAKERIKQRKAKAKKNRHEYQKKRVIVPAITAGLLILLGIFAAIHSTYFQSTDDAFVEGRLITVAPRVSGPAIQLLVDDNDEVKAGDLLVEIDPADYEVKLKEAEAKLAQAKAELNVTEKEVEKGEANVNQTFEDISSTQAKLNFAQKDHTRYTAMYKAGIVSKQDFENSKTKLEVSQADNKAAAERSQAAKHALASNQAKTESMNANIQRLEAEVEQAKLNLKYTKIYAPQSGKVSARSVEKGNYLQVGQPLMQIVPKEVWVVANFKEIQLTNMKEHQPVSIKIDTYPNKRFKGEVQSIQRATGAKSSLFPPENAVGSYVKIVQRVPVKIIFKEDISDYNIVPGMSVVPKVKVK</sequence>